<proteinExistence type="predicted"/>
<evidence type="ECO:0000256" key="2">
    <source>
        <dbReference type="SAM" id="SignalP"/>
    </source>
</evidence>
<evidence type="ECO:0000256" key="1">
    <source>
        <dbReference type="SAM" id="MobiDB-lite"/>
    </source>
</evidence>
<dbReference type="InParanoid" id="A0A3N4KY57"/>
<evidence type="ECO:0000313" key="4">
    <source>
        <dbReference type="Proteomes" id="UP000277580"/>
    </source>
</evidence>
<keyword evidence="2" id="KW-0732">Signal</keyword>
<protein>
    <submittedName>
        <fullName evidence="3">Uncharacterized protein</fullName>
    </submittedName>
</protein>
<dbReference type="OrthoDB" id="10431790at2759"/>
<keyword evidence="4" id="KW-1185">Reference proteome</keyword>
<dbReference type="Proteomes" id="UP000277580">
    <property type="component" value="Unassembled WGS sequence"/>
</dbReference>
<feature type="compositionally biased region" description="Basic and acidic residues" evidence="1">
    <location>
        <begin position="59"/>
        <end position="68"/>
    </location>
</feature>
<accession>A0A3N4KY57</accession>
<organism evidence="3 4">
    <name type="scientific">Morchella conica CCBAS932</name>
    <dbReference type="NCBI Taxonomy" id="1392247"/>
    <lineage>
        <taxon>Eukaryota</taxon>
        <taxon>Fungi</taxon>
        <taxon>Dikarya</taxon>
        <taxon>Ascomycota</taxon>
        <taxon>Pezizomycotina</taxon>
        <taxon>Pezizomycetes</taxon>
        <taxon>Pezizales</taxon>
        <taxon>Morchellaceae</taxon>
        <taxon>Morchella</taxon>
    </lineage>
</organism>
<feature type="signal peptide" evidence="2">
    <location>
        <begin position="1"/>
        <end position="18"/>
    </location>
</feature>
<sequence>MKLQTVLLLLASVVSVHSQLEGAPVLSECLELIESGAAQSASNPDLELQKCLECTTGKNSHEADRKCLSDPTGDPTTLSQRLTEHSQTRCGEIECAQIIFGTADGATKRDMEESCTGRLCVKPPPGR</sequence>
<feature type="chain" id="PRO_5018188079" evidence="2">
    <location>
        <begin position="19"/>
        <end position="127"/>
    </location>
</feature>
<dbReference type="EMBL" id="ML119113">
    <property type="protein sequence ID" value="RPB15476.1"/>
    <property type="molecule type" value="Genomic_DNA"/>
</dbReference>
<gene>
    <name evidence="3" type="ORF">P167DRAFT_571539</name>
</gene>
<dbReference type="AlphaFoldDB" id="A0A3N4KY57"/>
<reference evidence="3 4" key="1">
    <citation type="journal article" date="2018" name="Nat. Ecol. Evol.">
        <title>Pezizomycetes genomes reveal the molecular basis of ectomycorrhizal truffle lifestyle.</title>
        <authorList>
            <person name="Murat C."/>
            <person name="Payen T."/>
            <person name="Noel B."/>
            <person name="Kuo A."/>
            <person name="Morin E."/>
            <person name="Chen J."/>
            <person name="Kohler A."/>
            <person name="Krizsan K."/>
            <person name="Balestrini R."/>
            <person name="Da Silva C."/>
            <person name="Montanini B."/>
            <person name="Hainaut M."/>
            <person name="Levati E."/>
            <person name="Barry K.W."/>
            <person name="Belfiori B."/>
            <person name="Cichocki N."/>
            <person name="Clum A."/>
            <person name="Dockter R.B."/>
            <person name="Fauchery L."/>
            <person name="Guy J."/>
            <person name="Iotti M."/>
            <person name="Le Tacon F."/>
            <person name="Lindquist E.A."/>
            <person name="Lipzen A."/>
            <person name="Malagnac F."/>
            <person name="Mello A."/>
            <person name="Molinier V."/>
            <person name="Miyauchi S."/>
            <person name="Poulain J."/>
            <person name="Riccioni C."/>
            <person name="Rubini A."/>
            <person name="Sitrit Y."/>
            <person name="Splivallo R."/>
            <person name="Traeger S."/>
            <person name="Wang M."/>
            <person name="Zifcakova L."/>
            <person name="Wipf D."/>
            <person name="Zambonelli A."/>
            <person name="Paolocci F."/>
            <person name="Nowrousian M."/>
            <person name="Ottonello S."/>
            <person name="Baldrian P."/>
            <person name="Spatafora J.W."/>
            <person name="Henrissat B."/>
            <person name="Nagy L.G."/>
            <person name="Aury J.M."/>
            <person name="Wincker P."/>
            <person name="Grigoriev I.V."/>
            <person name="Bonfante P."/>
            <person name="Martin F.M."/>
        </authorList>
    </citation>
    <scope>NUCLEOTIDE SEQUENCE [LARGE SCALE GENOMIC DNA]</scope>
    <source>
        <strain evidence="3 4">CCBAS932</strain>
    </source>
</reference>
<name>A0A3N4KY57_9PEZI</name>
<feature type="region of interest" description="Disordered" evidence="1">
    <location>
        <begin position="58"/>
        <end position="79"/>
    </location>
</feature>
<evidence type="ECO:0000313" key="3">
    <source>
        <dbReference type="EMBL" id="RPB15476.1"/>
    </source>
</evidence>